<keyword evidence="3 6" id="KW-0812">Transmembrane</keyword>
<evidence type="ECO:0000256" key="5">
    <source>
        <dbReference type="ARBA" id="ARBA00023136"/>
    </source>
</evidence>
<name>A0A2U3MWP9_9GAMM</name>
<dbReference type="Pfam" id="PF00892">
    <property type="entry name" value="EamA"/>
    <property type="match status" value="2"/>
</dbReference>
<dbReference type="EMBL" id="OOGT01000031">
    <property type="protein sequence ID" value="SPL69858.1"/>
    <property type="molecule type" value="Genomic_DNA"/>
</dbReference>
<feature type="domain" description="EamA" evidence="7">
    <location>
        <begin position="9"/>
        <end position="144"/>
    </location>
</feature>
<dbReference type="SUPFAM" id="SSF103481">
    <property type="entry name" value="Multidrug resistance efflux transporter EmrE"/>
    <property type="match status" value="2"/>
</dbReference>
<feature type="transmembrane region" description="Helical" evidence="6">
    <location>
        <begin position="73"/>
        <end position="95"/>
    </location>
</feature>
<evidence type="ECO:0000313" key="9">
    <source>
        <dbReference type="Proteomes" id="UP000245974"/>
    </source>
</evidence>
<feature type="transmembrane region" description="Helical" evidence="6">
    <location>
        <begin position="101"/>
        <end position="121"/>
    </location>
</feature>
<feature type="transmembrane region" description="Helical" evidence="6">
    <location>
        <begin position="153"/>
        <end position="169"/>
    </location>
</feature>
<dbReference type="PANTHER" id="PTHR32322:SF2">
    <property type="entry name" value="EAMA DOMAIN-CONTAINING PROTEIN"/>
    <property type="match status" value="1"/>
</dbReference>
<evidence type="ECO:0000256" key="6">
    <source>
        <dbReference type="SAM" id="Phobius"/>
    </source>
</evidence>
<dbReference type="Proteomes" id="UP000245974">
    <property type="component" value="Unassembled WGS sequence"/>
</dbReference>
<dbReference type="GO" id="GO:0016020">
    <property type="term" value="C:membrane"/>
    <property type="evidence" value="ECO:0007669"/>
    <property type="project" value="UniProtKB-SubCell"/>
</dbReference>
<dbReference type="InterPro" id="IPR050638">
    <property type="entry name" value="AA-Vitamin_Transporters"/>
</dbReference>
<keyword evidence="9" id="KW-1185">Reference proteome</keyword>
<dbReference type="AlphaFoldDB" id="A0A2U3MWP9"/>
<dbReference type="InParanoid" id="A0A2U3MWP9"/>
<accession>A0A2U3MWP9</accession>
<feature type="transmembrane region" description="Helical" evidence="6">
    <location>
        <begin position="44"/>
        <end position="61"/>
    </location>
</feature>
<comment type="similarity">
    <text evidence="2">Belongs to the EamA transporter family.</text>
</comment>
<dbReference type="InterPro" id="IPR000620">
    <property type="entry name" value="EamA_dom"/>
</dbReference>
<keyword evidence="5 6" id="KW-0472">Membrane</keyword>
<sequence>MNKINTYWTGVICGLLAALIWAAFPVMTRFGVARSSFDAWDMTFIRFIFSGLLSIPYLLYSRTRQHKKIPMHGIGMMVFGLGAPYMFIIASGLKLAPVEQFAVVTPASMIVFSLFLGLIFLKNKIYINEILGISVIVSGVVLVGYYASSGSNIYSYLLFLIGGMMWAIYTVSSRYYCDSALYATALVSLFSMLLFAPVYLALKSFEIFSVPFNILIPQLIYQGLLVSIVALFFYSKSVFLLGSTAGSVFAALVPALATIISAISLHELPHFYSVIGLIIITIGMILTIVKWENLFPNKK</sequence>
<evidence type="ECO:0000313" key="8">
    <source>
        <dbReference type="EMBL" id="SPL69858.1"/>
    </source>
</evidence>
<feature type="transmembrane region" description="Helical" evidence="6">
    <location>
        <begin position="7"/>
        <end position="24"/>
    </location>
</feature>
<evidence type="ECO:0000259" key="7">
    <source>
        <dbReference type="Pfam" id="PF00892"/>
    </source>
</evidence>
<feature type="transmembrane region" description="Helical" evidence="6">
    <location>
        <begin position="181"/>
        <end position="202"/>
    </location>
</feature>
<evidence type="ECO:0000256" key="4">
    <source>
        <dbReference type="ARBA" id="ARBA00022989"/>
    </source>
</evidence>
<feature type="transmembrane region" description="Helical" evidence="6">
    <location>
        <begin position="130"/>
        <end position="147"/>
    </location>
</feature>
<organism evidence="8 9">
    <name type="scientific">Acinetobacter stercoris</name>
    <dbReference type="NCBI Taxonomy" id="2126983"/>
    <lineage>
        <taxon>Bacteria</taxon>
        <taxon>Pseudomonadati</taxon>
        <taxon>Pseudomonadota</taxon>
        <taxon>Gammaproteobacteria</taxon>
        <taxon>Moraxellales</taxon>
        <taxon>Moraxellaceae</taxon>
        <taxon>Acinetobacter</taxon>
    </lineage>
</organism>
<evidence type="ECO:0000256" key="3">
    <source>
        <dbReference type="ARBA" id="ARBA00022692"/>
    </source>
</evidence>
<comment type="subcellular location">
    <subcellularLocation>
        <location evidence="1">Membrane</location>
        <topology evidence="1">Multi-pass membrane protein</topology>
    </subcellularLocation>
</comment>
<dbReference type="OrthoDB" id="8162550at2"/>
<evidence type="ECO:0000256" key="2">
    <source>
        <dbReference type="ARBA" id="ARBA00007362"/>
    </source>
</evidence>
<dbReference type="InterPro" id="IPR037185">
    <property type="entry name" value="EmrE-like"/>
</dbReference>
<reference evidence="9" key="1">
    <citation type="submission" date="2018-03" db="EMBL/GenBank/DDBJ databases">
        <authorList>
            <person name="Blom J."/>
        </authorList>
    </citation>
    <scope>NUCLEOTIDE SEQUENCE [LARGE SCALE GENOMIC DNA]</scope>
    <source>
        <strain evidence="9">KPC-SM-21</strain>
    </source>
</reference>
<dbReference type="PANTHER" id="PTHR32322">
    <property type="entry name" value="INNER MEMBRANE TRANSPORTER"/>
    <property type="match status" value="1"/>
</dbReference>
<protein>
    <submittedName>
        <fullName evidence="8">EamA-like transporter family protein</fullName>
    </submittedName>
</protein>
<feature type="transmembrane region" description="Helical" evidence="6">
    <location>
        <begin position="271"/>
        <end position="289"/>
    </location>
</feature>
<proteinExistence type="inferred from homology"/>
<dbReference type="RefSeq" id="WP_121973374.1">
    <property type="nucleotide sequence ID" value="NZ_OOGT01000031.1"/>
</dbReference>
<feature type="transmembrane region" description="Helical" evidence="6">
    <location>
        <begin position="214"/>
        <end position="234"/>
    </location>
</feature>
<feature type="domain" description="EamA" evidence="7">
    <location>
        <begin position="155"/>
        <end position="288"/>
    </location>
</feature>
<gene>
    <name evidence="8" type="ORF">KPC_1036</name>
</gene>
<evidence type="ECO:0000256" key="1">
    <source>
        <dbReference type="ARBA" id="ARBA00004141"/>
    </source>
</evidence>
<feature type="transmembrane region" description="Helical" evidence="6">
    <location>
        <begin position="246"/>
        <end position="265"/>
    </location>
</feature>
<keyword evidence="4 6" id="KW-1133">Transmembrane helix</keyword>